<dbReference type="GO" id="GO:0065003">
    <property type="term" value="P:protein-containing complex assembly"/>
    <property type="evidence" value="ECO:0007669"/>
    <property type="project" value="InterPro"/>
</dbReference>
<evidence type="ECO:0000256" key="4">
    <source>
        <dbReference type="ARBA" id="ARBA00023186"/>
    </source>
</evidence>
<comment type="similarity">
    <text evidence="5">Belongs to the UreE family.</text>
</comment>
<keyword evidence="2 5" id="KW-0963">Cytoplasm</keyword>
<comment type="function">
    <text evidence="5">Involved in urease metallocenter assembly. Binds nickel. Probably functions as a nickel donor during metallocenter assembly.</text>
</comment>
<dbReference type="GO" id="GO:0019627">
    <property type="term" value="P:urea metabolic process"/>
    <property type="evidence" value="ECO:0007669"/>
    <property type="project" value="InterPro"/>
</dbReference>
<reference evidence="8 9" key="1">
    <citation type="submission" date="2019-01" db="EMBL/GenBank/DDBJ databases">
        <authorList>
            <person name="Chen W.-M."/>
        </authorList>
    </citation>
    <scope>NUCLEOTIDE SEQUENCE [LARGE SCALE GENOMIC DNA]</scope>
    <source>
        <strain evidence="8 9">CCP-6</strain>
    </source>
</reference>
<dbReference type="SUPFAM" id="SSF69287">
    <property type="entry name" value="Urease metallochaperone UreE, N-terminal domain"/>
    <property type="match status" value="1"/>
</dbReference>
<dbReference type="PIRSF" id="PIRSF036402">
    <property type="entry name" value="Ureas_acces_UreE"/>
    <property type="match status" value="1"/>
</dbReference>
<evidence type="ECO:0000313" key="9">
    <source>
        <dbReference type="Proteomes" id="UP000282957"/>
    </source>
</evidence>
<dbReference type="Gene3D" id="2.60.260.20">
    <property type="entry name" value="Urease metallochaperone UreE, N-terminal domain"/>
    <property type="match status" value="1"/>
</dbReference>
<dbReference type="GO" id="GO:0005737">
    <property type="term" value="C:cytoplasm"/>
    <property type="evidence" value="ECO:0007669"/>
    <property type="project" value="UniProtKB-SubCell"/>
</dbReference>
<comment type="subcellular location">
    <subcellularLocation>
        <location evidence="1 5">Cytoplasm</location>
    </subcellularLocation>
</comment>
<evidence type="ECO:0000259" key="7">
    <source>
        <dbReference type="SMART" id="SM00988"/>
    </source>
</evidence>
<evidence type="ECO:0000256" key="3">
    <source>
        <dbReference type="ARBA" id="ARBA00022596"/>
    </source>
</evidence>
<sequence length="181" mass="19969">MSLPRATSISPAGSFTPDAAVDSVTLDFDDRFRRRKRLETEAGREFLLDLAEAQVMHDGDALALEDGTLILVKAAPEALLEVRGRDAGHLLRLAWHLGNRHLPAELQESRILIRQDHVIERMLGGLGAATAKVQAPFNPEGGAYGEHNHDPGHQHGGHHHGHGHSHDHGHGHHHHHHHHHD</sequence>
<dbReference type="InterPro" id="IPR036118">
    <property type="entry name" value="UreE_N_sf"/>
</dbReference>
<keyword evidence="3 5" id="KW-0533">Nickel</keyword>
<dbReference type="Proteomes" id="UP000282957">
    <property type="component" value="Unassembled WGS sequence"/>
</dbReference>
<dbReference type="CDD" id="cd00571">
    <property type="entry name" value="UreE"/>
    <property type="match status" value="1"/>
</dbReference>
<dbReference type="GO" id="GO:0016151">
    <property type="term" value="F:nickel cation binding"/>
    <property type="evidence" value="ECO:0007669"/>
    <property type="project" value="UniProtKB-UniRule"/>
</dbReference>
<gene>
    <name evidence="5" type="primary">ureE</name>
    <name evidence="8" type="ORF">EOD42_09475</name>
</gene>
<evidence type="ECO:0000256" key="6">
    <source>
        <dbReference type="SAM" id="MobiDB-lite"/>
    </source>
</evidence>
<feature type="compositionally biased region" description="Basic residues" evidence="6">
    <location>
        <begin position="155"/>
        <end position="181"/>
    </location>
</feature>
<keyword evidence="9" id="KW-1185">Reference proteome</keyword>
<name>A0A437MG55_9PROT</name>
<dbReference type="Pfam" id="PF02814">
    <property type="entry name" value="UreE_N"/>
    <property type="match status" value="1"/>
</dbReference>
<dbReference type="RefSeq" id="WP_127787292.1">
    <property type="nucleotide sequence ID" value="NZ_SACL01000003.1"/>
</dbReference>
<dbReference type="SMART" id="SM00988">
    <property type="entry name" value="UreE_N"/>
    <property type="match status" value="1"/>
</dbReference>
<dbReference type="Pfam" id="PF05194">
    <property type="entry name" value="UreE_C"/>
    <property type="match status" value="1"/>
</dbReference>
<dbReference type="HAMAP" id="MF_00822">
    <property type="entry name" value="UreE"/>
    <property type="match status" value="1"/>
</dbReference>
<dbReference type="Gene3D" id="3.30.70.790">
    <property type="entry name" value="UreE, C-terminal domain"/>
    <property type="match status" value="1"/>
</dbReference>
<protein>
    <recommendedName>
        <fullName evidence="5">Urease accessory protein UreE</fullName>
    </recommendedName>
</protein>
<dbReference type="InterPro" id="IPR007864">
    <property type="entry name" value="UreE_C_dom"/>
</dbReference>
<dbReference type="InterPro" id="IPR012406">
    <property type="entry name" value="UreE"/>
</dbReference>
<feature type="region of interest" description="Disordered" evidence="6">
    <location>
        <begin position="137"/>
        <end position="181"/>
    </location>
</feature>
<proteinExistence type="inferred from homology"/>
<comment type="caution">
    <text evidence="8">The sequence shown here is derived from an EMBL/GenBank/DDBJ whole genome shotgun (WGS) entry which is preliminary data.</text>
</comment>
<dbReference type="GO" id="GO:0051082">
    <property type="term" value="F:unfolded protein binding"/>
    <property type="evidence" value="ECO:0007669"/>
    <property type="project" value="UniProtKB-UniRule"/>
</dbReference>
<dbReference type="InterPro" id="IPR004029">
    <property type="entry name" value="UreE_N"/>
</dbReference>
<dbReference type="SUPFAM" id="SSF69737">
    <property type="entry name" value="Urease metallochaperone UreE, C-terminal domain"/>
    <property type="match status" value="1"/>
</dbReference>
<evidence type="ECO:0000256" key="5">
    <source>
        <dbReference type="HAMAP-Rule" id="MF_00822"/>
    </source>
</evidence>
<evidence type="ECO:0000313" key="8">
    <source>
        <dbReference type="EMBL" id="RVT96640.1"/>
    </source>
</evidence>
<dbReference type="EMBL" id="SACL01000003">
    <property type="protein sequence ID" value="RVT96640.1"/>
    <property type="molecule type" value="Genomic_DNA"/>
</dbReference>
<organism evidence="8 9">
    <name type="scientific">Rhodovarius crocodyli</name>
    <dbReference type="NCBI Taxonomy" id="1979269"/>
    <lineage>
        <taxon>Bacteria</taxon>
        <taxon>Pseudomonadati</taxon>
        <taxon>Pseudomonadota</taxon>
        <taxon>Alphaproteobacteria</taxon>
        <taxon>Acetobacterales</taxon>
        <taxon>Roseomonadaceae</taxon>
        <taxon>Rhodovarius</taxon>
    </lineage>
</organism>
<keyword evidence="4 5" id="KW-0143">Chaperone</keyword>
<dbReference type="OrthoDB" id="9802215at2"/>
<feature type="domain" description="UreE urease accessory N-terminal" evidence="7">
    <location>
        <begin position="5"/>
        <end position="70"/>
    </location>
</feature>
<dbReference type="GO" id="GO:0006457">
    <property type="term" value="P:protein folding"/>
    <property type="evidence" value="ECO:0007669"/>
    <property type="project" value="InterPro"/>
</dbReference>
<evidence type="ECO:0000256" key="1">
    <source>
        <dbReference type="ARBA" id="ARBA00004496"/>
    </source>
</evidence>
<dbReference type="AlphaFoldDB" id="A0A437MG55"/>
<evidence type="ECO:0000256" key="2">
    <source>
        <dbReference type="ARBA" id="ARBA00022490"/>
    </source>
</evidence>
<accession>A0A437MG55</accession>